<sequence>MKSIKAPEGGVYRQEFYKCNKERCKKCRDGPGHGPYWALFWWEDGKTRKKYIGKNLLLTKDTPEEEPVLTKDEPLPKTLTEDTPPPEPLPKTQKRLTEDKSLPKTSTPTGEEIKRALEAIRGFHARGIEPTAAEVAEAVGMESRPLGRLMAAAGIQAVNCHRGGVKARRYVFELRERIEERLVAGKIS</sequence>
<evidence type="ECO:0000313" key="3">
    <source>
        <dbReference type="EMBL" id="MDF0591669.1"/>
    </source>
</evidence>
<evidence type="ECO:0000256" key="1">
    <source>
        <dbReference type="SAM" id="MobiDB-lite"/>
    </source>
</evidence>
<accession>A0ABT5XAC9</accession>
<feature type="region of interest" description="Disordered" evidence="1">
    <location>
        <begin position="61"/>
        <end position="109"/>
    </location>
</feature>
<evidence type="ECO:0000313" key="4">
    <source>
        <dbReference type="Proteomes" id="UP001220010"/>
    </source>
</evidence>
<reference evidence="3 4" key="1">
    <citation type="submission" date="2023-03" db="EMBL/GenBank/DDBJ databases">
        <title>WGS of Methanotrichaceae archaeon Mx.</title>
        <authorList>
            <person name="Sorokin D.Y."/>
            <person name="Merkel A.Y."/>
        </authorList>
    </citation>
    <scope>NUCLEOTIDE SEQUENCE [LARGE SCALE GENOMIC DNA]</scope>
    <source>
        <strain evidence="3 4">Mx</strain>
    </source>
</reference>
<proteinExistence type="predicted"/>
<gene>
    <name evidence="3" type="ORF">P0O15_10915</name>
</gene>
<protein>
    <recommendedName>
        <fullName evidence="2">DUF6788 domain-containing protein</fullName>
    </recommendedName>
</protein>
<organism evidence="3 4">
    <name type="scientific">Candidatus Methanocrinis natronophilus</name>
    <dbReference type="NCBI Taxonomy" id="3033396"/>
    <lineage>
        <taxon>Archaea</taxon>
        <taxon>Methanobacteriati</taxon>
        <taxon>Methanobacteriota</taxon>
        <taxon>Stenosarchaea group</taxon>
        <taxon>Methanomicrobia</taxon>
        <taxon>Methanotrichales</taxon>
        <taxon>Methanotrichaceae</taxon>
        <taxon>Methanocrinis</taxon>
    </lineage>
</organism>
<name>A0ABT5XAC9_9EURY</name>
<dbReference type="EMBL" id="JARFPK010000054">
    <property type="protein sequence ID" value="MDF0591669.1"/>
    <property type="molecule type" value="Genomic_DNA"/>
</dbReference>
<dbReference type="Pfam" id="PF20586">
    <property type="entry name" value="DUF6788"/>
    <property type="match status" value="1"/>
</dbReference>
<feature type="domain" description="DUF6788" evidence="2">
    <location>
        <begin position="8"/>
        <end position="56"/>
    </location>
</feature>
<evidence type="ECO:0000259" key="2">
    <source>
        <dbReference type="Pfam" id="PF20586"/>
    </source>
</evidence>
<dbReference type="Proteomes" id="UP001220010">
    <property type="component" value="Unassembled WGS sequence"/>
</dbReference>
<comment type="caution">
    <text evidence="3">The sequence shown here is derived from an EMBL/GenBank/DDBJ whole genome shotgun (WGS) entry which is preliminary data.</text>
</comment>
<keyword evidence="4" id="KW-1185">Reference proteome</keyword>
<dbReference type="RefSeq" id="WP_316967396.1">
    <property type="nucleotide sequence ID" value="NZ_JARFPK010000054.1"/>
</dbReference>
<dbReference type="InterPro" id="IPR046738">
    <property type="entry name" value="DUF6788"/>
</dbReference>